<feature type="non-terminal residue" evidence="1">
    <location>
        <position position="82"/>
    </location>
</feature>
<evidence type="ECO:0008006" key="3">
    <source>
        <dbReference type="Google" id="ProtNLM"/>
    </source>
</evidence>
<protein>
    <recommendedName>
        <fullName evidence="3">IS110 family transposase</fullName>
    </recommendedName>
</protein>
<sequence length="82" mass="8979">HLPEKALSHFAHRFAVHGCLRWLKTLKSSLTDLHQGLAAQPTVARLLVSLPELIHNLEPALGDVFSMGHQLAGRPNGLADEE</sequence>
<accession>A0ABS5EA75</accession>
<comment type="caution">
    <text evidence="1">The sequence shown here is derived from an EMBL/GenBank/DDBJ whole genome shotgun (WGS) entry which is preliminary data.</text>
</comment>
<proteinExistence type="predicted"/>
<name>A0ABS5EA75_9PROT</name>
<evidence type="ECO:0000313" key="2">
    <source>
        <dbReference type="Proteomes" id="UP000677812"/>
    </source>
</evidence>
<evidence type="ECO:0000313" key="1">
    <source>
        <dbReference type="EMBL" id="MBR0560804.1"/>
    </source>
</evidence>
<organism evidence="1 2">
    <name type="scientific">Neokomagataea anthophila</name>
    <dbReference type="NCBI Taxonomy" id="2826925"/>
    <lineage>
        <taxon>Bacteria</taxon>
        <taxon>Pseudomonadati</taxon>
        <taxon>Pseudomonadota</taxon>
        <taxon>Alphaproteobacteria</taxon>
        <taxon>Acetobacterales</taxon>
        <taxon>Acetobacteraceae</taxon>
        <taxon>Neokomagataea</taxon>
    </lineage>
</organism>
<reference evidence="1 2" key="1">
    <citation type="submission" date="2021-04" db="EMBL/GenBank/DDBJ databases">
        <title>The complete genome sequence of Neokomagataea sp. TBRC 2177.</title>
        <authorList>
            <person name="Charoenyingcharoen P."/>
            <person name="Yukphan P."/>
        </authorList>
    </citation>
    <scope>NUCLEOTIDE SEQUENCE [LARGE SCALE GENOMIC DNA]</scope>
    <source>
        <strain evidence="1 2">TBRC 2177</strain>
    </source>
</reference>
<dbReference type="Proteomes" id="UP000677812">
    <property type="component" value="Unassembled WGS sequence"/>
</dbReference>
<dbReference type="EMBL" id="JAGRQH010000102">
    <property type="protein sequence ID" value="MBR0560804.1"/>
    <property type="molecule type" value="Genomic_DNA"/>
</dbReference>
<dbReference type="RefSeq" id="WP_211683521.1">
    <property type="nucleotide sequence ID" value="NZ_JAGRQH010000102.1"/>
</dbReference>
<keyword evidence="2" id="KW-1185">Reference proteome</keyword>
<gene>
    <name evidence="1" type="ORF">KB213_12220</name>
</gene>
<feature type="non-terminal residue" evidence="1">
    <location>
        <position position="1"/>
    </location>
</feature>